<feature type="region of interest" description="Disordered" evidence="1">
    <location>
        <begin position="261"/>
        <end position="325"/>
    </location>
</feature>
<dbReference type="Gene3D" id="1.20.930.20">
    <property type="entry name" value="Adaptor protein Cbl, N-terminal domain"/>
    <property type="match status" value="1"/>
</dbReference>
<dbReference type="EMBL" id="KN817551">
    <property type="protein sequence ID" value="KJA22223.1"/>
    <property type="molecule type" value="Genomic_DNA"/>
</dbReference>
<dbReference type="STRING" id="945553.A0A0D2MF81"/>
<dbReference type="OrthoDB" id="192148at2759"/>
<feature type="region of interest" description="Disordered" evidence="1">
    <location>
        <begin position="366"/>
        <end position="419"/>
    </location>
</feature>
<dbReference type="GO" id="GO:0007166">
    <property type="term" value="P:cell surface receptor signaling pathway"/>
    <property type="evidence" value="ECO:0007669"/>
    <property type="project" value="InterPro"/>
</dbReference>
<dbReference type="CDD" id="cd21037">
    <property type="entry name" value="MLKL_NTD"/>
    <property type="match status" value="1"/>
</dbReference>
<dbReference type="InterPro" id="IPR036537">
    <property type="entry name" value="Adaptor_Cbl_N_dom_sf"/>
</dbReference>
<name>A0A0D2MF81_HYPSF</name>
<evidence type="ECO:0000313" key="2">
    <source>
        <dbReference type="EMBL" id="KJA22223.1"/>
    </source>
</evidence>
<gene>
    <name evidence="2" type="ORF">HYPSUDRAFT_54966</name>
</gene>
<reference evidence="3" key="1">
    <citation type="submission" date="2014-04" db="EMBL/GenBank/DDBJ databases">
        <title>Evolutionary Origins and Diversification of the Mycorrhizal Mutualists.</title>
        <authorList>
            <consortium name="DOE Joint Genome Institute"/>
            <consortium name="Mycorrhizal Genomics Consortium"/>
            <person name="Kohler A."/>
            <person name="Kuo A."/>
            <person name="Nagy L.G."/>
            <person name="Floudas D."/>
            <person name="Copeland A."/>
            <person name="Barry K.W."/>
            <person name="Cichocki N."/>
            <person name="Veneault-Fourrey C."/>
            <person name="LaButti K."/>
            <person name="Lindquist E.A."/>
            <person name="Lipzen A."/>
            <person name="Lundell T."/>
            <person name="Morin E."/>
            <person name="Murat C."/>
            <person name="Riley R."/>
            <person name="Ohm R."/>
            <person name="Sun H."/>
            <person name="Tunlid A."/>
            <person name="Henrissat B."/>
            <person name="Grigoriev I.V."/>
            <person name="Hibbett D.S."/>
            <person name="Martin F."/>
        </authorList>
    </citation>
    <scope>NUCLEOTIDE SEQUENCE [LARGE SCALE GENOMIC DNA]</scope>
    <source>
        <strain evidence="3">FD-334 SS-4</strain>
    </source>
</reference>
<evidence type="ECO:0000313" key="3">
    <source>
        <dbReference type="Proteomes" id="UP000054270"/>
    </source>
</evidence>
<dbReference type="AlphaFoldDB" id="A0A0D2MF81"/>
<evidence type="ECO:0000256" key="1">
    <source>
        <dbReference type="SAM" id="MobiDB-lite"/>
    </source>
</evidence>
<accession>A0A0D2MF81</accession>
<sequence>MSSKYRLFASKTNGKGGDEVDGLDWVEFTIRGGSVALGLVKEASNYAPVPGLQQAASAVLQIVQTIQQAKDNKAAWRILADEATALIAVVWSSYQKSSSKENWPPDGLRTDIQNLVVTMAAIDEFATQKVKRSGLKRLVSSSSDLAKINEYRSKLRSSVERFEVSSHLKMNSALDDLMRNTLDIIKRLERLNIVVERTDTEKVISQLNQLSIDQPETPPTPPVGMPVPEVNPPIEADEVNRQILASADRYLDRERAYFAGEKEEKGTRSKSQSYRSATVESDDDDDAWEENDQDDDMYVDDPAEEAPMRKNNAKRSRGGLSVNMNGPVGGAGVSMNATLPGLSASMNTPMNAAQGHQGYVPNQALFQGHSQHSPSPPPQYSQSGINTQPTPAQSYPSPQSHPSTPLQQSHIPTSPYQPQYFQQFPNQAYSPPFSPPPMGPQHPYFAGFPPTHHMTGFPIYGYGIPNQPMPMTGYGPGAVITNNNSGNVSNMNISNANNDHSVTTYNSNVLRSGLHAIFVDPYS</sequence>
<feature type="compositionally biased region" description="Polar residues" evidence="1">
    <location>
        <begin position="269"/>
        <end position="279"/>
    </location>
</feature>
<feature type="compositionally biased region" description="Acidic residues" evidence="1">
    <location>
        <begin position="280"/>
        <end position="304"/>
    </location>
</feature>
<organism evidence="2 3">
    <name type="scientific">Hypholoma sublateritium (strain FD-334 SS-4)</name>
    <dbReference type="NCBI Taxonomy" id="945553"/>
    <lineage>
        <taxon>Eukaryota</taxon>
        <taxon>Fungi</taxon>
        <taxon>Dikarya</taxon>
        <taxon>Basidiomycota</taxon>
        <taxon>Agaricomycotina</taxon>
        <taxon>Agaricomycetes</taxon>
        <taxon>Agaricomycetidae</taxon>
        <taxon>Agaricales</taxon>
        <taxon>Agaricineae</taxon>
        <taxon>Strophariaceae</taxon>
        <taxon>Hypholoma</taxon>
    </lineage>
</organism>
<keyword evidence="3" id="KW-1185">Reference proteome</keyword>
<dbReference type="Proteomes" id="UP000054270">
    <property type="component" value="Unassembled WGS sequence"/>
</dbReference>
<protein>
    <submittedName>
        <fullName evidence="2">Uncharacterized protein</fullName>
    </submittedName>
</protein>
<feature type="compositionally biased region" description="Polar residues" evidence="1">
    <location>
        <begin position="385"/>
        <end position="414"/>
    </location>
</feature>
<proteinExistence type="predicted"/>
<dbReference type="InterPro" id="IPR059179">
    <property type="entry name" value="MLKL-like_MCAfunc"/>
</dbReference>